<feature type="transmembrane region" description="Helical" evidence="1">
    <location>
        <begin position="308"/>
        <end position="328"/>
    </location>
</feature>
<feature type="transmembrane region" description="Helical" evidence="1">
    <location>
        <begin position="31"/>
        <end position="49"/>
    </location>
</feature>
<comment type="caution">
    <text evidence="3">The sequence shown here is derived from an EMBL/GenBank/DDBJ whole genome shotgun (WGS) entry which is preliminary data.</text>
</comment>
<dbReference type="CDD" id="cd00077">
    <property type="entry name" value="HDc"/>
    <property type="match status" value="1"/>
</dbReference>
<feature type="transmembrane region" description="Helical" evidence="1">
    <location>
        <begin position="379"/>
        <end position="402"/>
    </location>
</feature>
<evidence type="ECO:0000256" key="1">
    <source>
        <dbReference type="SAM" id="Phobius"/>
    </source>
</evidence>
<dbReference type="PROSITE" id="PS51831">
    <property type="entry name" value="HD"/>
    <property type="match status" value="1"/>
</dbReference>
<dbReference type="SMART" id="SM00471">
    <property type="entry name" value="HDc"/>
    <property type="match status" value="1"/>
</dbReference>
<feature type="transmembrane region" description="Helical" evidence="1">
    <location>
        <begin position="357"/>
        <end position="373"/>
    </location>
</feature>
<feature type="transmembrane region" description="Helical" evidence="1">
    <location>
        <begin position="444"/>
        <end position="467"/>
    </location>
</feature>
<feature type="transmembrane region" description="Helical" evidence="1">
    <location>
        <begin position="414"/>
        <end position="432"/>
    </location>
</feature>
<dbReference type="Pfam" id="PF07697">
    <property type="entry name" value="7TMR-HDED"/>
    <property type="match status" value="1"/>
</dbReference>
<dbReference type="Gene3D" id="1.10.3210.10">
    <property type="entry name" value="Hypothetical protein af1432"/>
    <property type="match status" value="1"/>
</dbReference>
<dbReference type="InterPro" id="IPR011621">
    <property type="entry name" value="Metal-dep_PHydrolase_7TM_intra"/>
</dbReference>
<dbReference type="Pfam" id="PF07698">
    <property type="entry name" value="7TM-7TMR_HD"/>
    <property type="match status" value="1"/>
</dbReference>
<evidence type="ECO:0000313" key="3">
    <source>
        <dbReference type="EMBL" id="KAF6510050.1"/>
    </source>
</evidence>
<gene>
    <name evidence="3" type="ORF">GS8_2207</name>
</gene>
<evidence type="ECO:0000259" key="2">
    <source>
        <dbReference type="PROSITE" id="PS51831"/>
    </source>
</evidence>
<keyword evidence="1" id="KW-1133">Transmembrane helix</keyword>
<dbReference type="Proteomes" id="UP000773850">
    <property type="component" value="Unassembled WGS sequence"/>
</dbReference>
<dbReference type="Pfam" id="PF01966">
    <property type="entry name" value="HD"/>
    <property type="match status" value="1"/>
</dbReference>
<accession>A0ABQ7HCY0</accession>
<keyword evidence="4" id="KW-1185">Reference proteome</keyword>
<dbReference type="PANTHER" id="PTHR36442:SF1">
    <property type="entry name" value="CYCLIC-DI-AMP PHOSPHODIESTERASE PGPH"/>
    <property type="match status" value="1"/>
</dbReference>
<dbReference type="InterPro" id="IPR006675">
    <property type="entry name" value="HDIG_dom"/>
</dbReference>
<dbReference type="GO" id="GO:0016787">
    <property type="term" value="F:hydrolase activity"/>
    <property type="evidence" value="ECO:0007669"/>
    <property type="project" value="UniProtKB-KW"/>
</dbReference>
<proteinExistence type="predicted"/>
<keyword evidence="1" id="KW-0812">Transmembrane</keyword>
<reference evidence="3 4" key="1">
    <citation type="submission" date="2016-03" db="EMBL/GenBank/DDBJ databases">
        <title>Spore heat resistance.</title>
        <authorList>
            <person name="Boekhorst J."/>
            <person name="Berendsen E.M."/>
            <person name="Wells-Bennik M.H."/>
            <person name="Kuipers O.P."/>
        </authorList>
    </citation>
    <scope>NUCLEOTIDE SEQUENCE [LARGE SCALE GENOMIC DNA]</scope>
    <source>
        <strain evidence="3 4">GS8</strain>
    </source>
</reference>
<dbReference type="EMBL" id="LUCS01000028">
    <property type="protein sequence ID" value="KAF6510050.1"/>
    <property type="molecule type" value="Genomic_DNA"/>
</dbReference>
<sequence>MAQLFLQSEGKTGGKASFFSRADKRRPLRPLLAVLFLAALLFAVLYWQVKPRQYELRLFDVAKETIRSPVTVEDKEATARLKEEAAAKVADVYTLKKEYAENRVDLLSSLFAAIESVQNEAGSGRSPGDLTAKLEERLPPEWFAYLSSEEWRRLLSASPGELETAKEAALTAVHAAMSERISQAELDEARAKAATELKYAALSPALRETVAKLCRQAVIPNVVYDRTATEEKRRQAMDEVKPVKILQGQVIVEEGQFITSDIYHRLELVGLLGGGRPHWPAAGLCLFVLLLLAPLAYYFRAEKTNENLLLYGAVFTLMMAVMVLIRLLPSGGAVSAGYLVPAAFGPMLVRVLLGERLAVMTAIIGAVCGSILFNEEIGATGAVSVSLAVYLLAGGLAGTFCLPKELAKAKIWRAGVLVAVVNTGLLLSLLLMKNGRYSLAEIGLFLLMAAASGIFSAILTIGLLPVFETAFGILSPLRLIELSNPNHPLLRKLLTEAPGTYHHSIMVANLAEAACEAIGADGLLARVACYYHDIGKTKRPRYFIENQMGGNPHDHLSPQLSKNIIIAHVTDGVALLRKHRLPKEIVDIAEQHHGTTLLKYFYHKALEQTGVVSEAEFRYPGPKPQTKEAAVINIADSVEAAVRSLANPSQEKIEKIVRGIIADRLQDNQLNECDITMKELEIVARSLCETLNGVFHSRIEYPEVRKEKVKHA</sequence>
<protein>
    <submittedName>
        <fullName evidence="3">Membrane protein containing HD superfamily hydrolase domain</fullName>
    </submittedName>
</protein>
<evidence type="ECO:0000313" key="4">
    <source>
        <dbReference type="Proteomes" id="UP000773850"/>
    </source>
</evidence>
<dbReference type="InterPro" id="IPR052722">
    <property type="entry name" value="PgpH_phosphodiesterase"/>
</dbReference>
<dbReference type="InterPro" id="IPR003607">
    <property type="entry name" value="HD/PDEase_dom"/>
</dbReference>
<feature type="domain" description="HD" evidence="2">
    <location>
        <begin position="500"/>
        <end position="641"/>
    </location>
</feature>
<name>A0ABQ7HCY0_GEOSE</name>
<dbReference type="InterPro" id="IPR006674">
    <property type="entry name" value="HD_domain"/>
</dbReference>
<dbReference type="InterPro" id="IPR011624">
    <property type="entry name" value="Metal-dep_PHydrolase_7TM_extra"/>
</dbReference>
<keyword evidence="1" id="KW-0472">Membrane</keyword>
<dbReference type="PANTHER" id="PTHR36442">
    <property type="entry name" value="CYCLIC-DI-AMP PHOSPHODIESTERASE PGPH"/>
    <property type="match status" value="1"/>
</dbReference>
<dbReference type="NCBIfam" id="TIGR00277">
    <property type="entry name" value="HDIG"/>
    <property type="match status" value="1"/>
</dbReference>
<dbReference type="SUPFAM" id="SSF109604">
    <property type="entry name" value="HD-domain/PDEase-like"/>
    <property type="match status" value="1"/>
</dbReference>
<keyword evidence="3" id="KW-0378">Hydrolase</keyword>
<organism evidence="3 4">
    <name type="scientific">Geobacillus stearothermophilus</name>
    <name type="common">Bacillus stearothermophilus</name>
    <dbReference type="NCBI Taxonomy" id="1422"/>
    <lineage>
        <taxon>Bacteria</taxon>
        <taxon>Bacillati</taxon>
        <taxon>Bacillota</taxon>
        <taxon>Bacilli</taxon>
        <taxon>Bacillales</taxon>
        <taxon>Anoxybacillaceae</taxon>
        <taxon>Geobacillus</taxon>
    </lineage>
</organism>
<feature type="transmembrane region" description="Helical" evidence="1">
    <location>
        <begin position="279"/>
        <end position="299"/>
    </location>
</feature>